<organism evidence="13 14">
    <name type="scientific">Candidatus Mesenet longicola</name>
    <dbReference type="NCBI Taxonomy" id="1892558"/>
    <lineage>
        <taxon>Bacteria</taxon>
        <taxon>Pseudomonadati</taxon>
        <taxon>Pseudomonadota</taxon>
        <taxon>Alphaproteobacteria</taxon>
        <taxon>Rickettsiales</taxon>
        <taxon>Anaplasmataceae</taxon>
        <taxon>Candidatus Mesenet</taxon>
    </lineage>
</organism>
<sequence length="371" mass="41400">MIFLSDLASRSSGVLFYFFSFLLIISIIIFVHEYGHYIAAKICKVKVELFSIGFGPEVIGFNDKSGTRWKFSAIPAGGYVKMLGDTKDSEKTLTDEEKLHSFYNKPLYKKAIIVFAGPLANIILTVLIFTILFYTHGNYQTSPIIGQVLGDSAAERSGLLPEDVILSVNGQKIKYFEDVKRIVMLSPGIKLEIKYKRDGHEYKTNITPEVIDNKDMFGNKIKVGFIGVLPYDPQSFVRLSIFDATIKSLTETYSLTKFTLSAIGQIIKGHRDIKELGGPIKIAQHSGQSMKGGFFVVLSFIAMISINLGIMNLLPIPMLDGGYLFQYIVEATLRRSLNPKIQTYAAAIGTVFLLSLMAFATFNDIRHILIK</sequence>
<evidence type="ECO:0000256" key="9">
    <source>
        <dbReference type="ARBA" id="ARBA00023049"/>
    </source>
</evidence>
<comment type="subcellular location">
    <subcellularLocation>
        <location evidence="2">Membrane</location>
        <topology evidence="2">Multi-pass membrane protein</topology>
    </subcellularLocation>
</comment>
<evidence type="ECO:0000259" key="12">
    <source>
        <dbReference type="SMART" id="SM00228"/>
    </source>
</evidence>
<feature type="transmembrane region" description="Helical" evidence="11">
    <location>
        <begin position="294"/>
        <end position="314"/>
    </location>
</feature>
<comment type="similarity">
    <text evidence="3 11">Belongs to the peptidase M50B family.</text>
</comment>
<dbReference type="GO" id="GO:0046872">
    <property type="term" value="F:metal ion binding"/>
    <property type="evidence" value="ECO:0007669"/>
    <property type="project" value="UniProtKB-KW"/>
</dbReference>
<accession>A0A8J3MQJ2</accession>
<keyword evidence="11" id="KW-0479">Metal-binding</keyword>
<dbReference type="Pfam" id="PF17820">
    <property type="entry name" value="PDZ_6"/>
    <property type="match status" value="1"/>
</dbReference>
<evidence type="ECO:0000256" key="7">
    <source>
        <dbReference type="ARBA" id="ARBA00022833"/>
    </source>
</evidence>
<dbReference type="InterPro" id="IPR041489">
    <property type="entry name" value="PDZ_6"/>
</dbReference>
<evidence type="ECO:0000256" key="6">
    <source>
        <dbReference type="ARBA" id="ARBA00022801"/>
    </source>
</evidence>
<feature type="transmembrane region" description="Helical" evidence="11">
    <location>
        <begin position="341"/>
        <end position="362"/>
    </location>
</feature>
<evidence type="ECO:0000256" key="3">
    <source>
        <dbReference type="ARBA" id="ARBA00007931"/>
    </source>
</evidence>
<keyword evidence="10 11" id="KW-0472">Membrane</keyword>
<dbReference type="NCBIfam" id="TIGR00054">
    <property type="entry name" value="RIP metalloprotease RseP"/>
    <property type="match status" value="2"/>
</dbReference>
<evidence type="ECO:0000256" key="11">
    <source>
        <dbReference type="RuleBase" id="RU362031"/>
    </source>
</evidence>
<evidence type="ECO:0000256" key="2">
    <source>
        <dbReference type="ARBA" id="ARBA00004141"/>
    </source>
</evidence>
<evidence type="ECO:0000313" key="14">
    <source>
        <dbReference type="Proteomes" id="UP000637906"/>
    </source>
</evidence>
<keyword evidence="9 11" id="KW-0482">Metalloprotease</keyword>
<protein>
    <recommendedName>
        <fullName evidence="11">Zinc metalloprotease</fullName>
        <ecNumber evidence="11">3.4.24.-</ecNumber>
    </recommendedName>
</protein>
<dbReference type="PANTHER" id="PTHR42837">
    <property type="entry name" value="REGULATOR OF SIGMA-E PROTEASE RSEP"/>
    <property type="match status" value="1"/>
</dbReference>
<keyword evidence="7 11" id="KW-0862">Zinc</keyword>
<dbReference type="InterPro" id="IPR004387">
    <property type="entry name" value="Pept_M50_Zn"/>
</dbReference>
<dbReference type="Gene3D" id="2.30.42.10">
    <property type="match status" value="1"/>
</dbReference>
<evidence type="ECO:0000256" key="5">
    <source>
        <dbReference type="ARBA" id="ARBA00022692"/>
    </source>
</evidence>
<dbReference type="EMBL" id="BNGU01000021">
    <property type="protein sequence ID" value="GHM59607.1"/>
    <property type="molecule type" value="Genomic_DNA"/>
</dbReference>
<dbReference type="Pfam" id="PF02163">
    <property type="entry name" value="Peptidase_M50"/>
    <property type="match status" value="1"/>
</dbReference>
<keyword evidence="6 11" id="KW-0378">Hydrolase</keyword>
<gene>
    <name evidence="13" type="ORF">sL5_06000</name>
</gene>
<dbReference type="GO" id="GO:0006508">
    <property type="term" value="P:proteolysis"/>
    <property type="evidence" value="ECO:0007669"/>
    <property type="project" value="UniProtKB-KW"/>
</dbReference>
<evidence type="ECO:0000256" key="4">
    <source>
        <dbReference type="ARBA" id="ARBA00022670"/>
    </source>
</evidence>
<feature type="domain" description="PDZ" evidence="12">
    <location>
        <begin position="125"/>
        <end position="199"/>
    </location>
</feature>
<dbReference type="Proteomes" id="UP000637906">
    <property type="component" value="Unassembled WGS sequence"/>
</dbReference>
<comment type="caution">
    <text evidence="13">The sequence shown here is derived from an EMBL/GenBank/DDBJ whole genome shotgun (WGS) entry which is preliminary data.</text>
</comment>
<evidence type="ECO:0000256" key="8">
    <source>
        <dbReference type="ARBA" id="ARBA00022989"/>
    </source>
</evidence>
<evidence type="ECO:0000256" key="10">
    <source>
        <dbReference type="ARBA" id="ARBA00023136"/>
    </source>
</evidence>
<dbReference type="AlphaFoldDB" id="A0A8J3MQJ2"/>
<dbReference type="EC" id="3.4.24.-" evidence="11"/>
<dbReference type="SMART" id="SM00228">
    <property type="entry name" value="PDZ"/>
    <property type="match status" value="1"/>
</dbReference>
<reference evidence="13 14" key="1">
    <citation type="journal article" date="2021" name="Microb. Ecol.">
        <title>Candidatus Mesenet longicola: Novel Endosymbionts of Brontispa longissima that Induce Cytoplasmic Incompatibility.</title>
        <authorList>
            <person name="Takano S."/>
            <person name="Gotoh Y."/>
            <person name="Hayashi T."/>
        </authorList>
    </citation>
    <scope>NUCLEOTIDE SEQUENCE [LARGE SCALE GENOMIC DNA]</scope>
    <source>
        <strain evidence="13">L5</strain>
    </source>
</reference>
<dbReference type="InterPro" id="IPR001478">
    <property type="entry name" value="PDZ"/>
</dbReference>
<feature type="transmembrane region" description="Helical" evidence="11">
    <location>
        <begin position="12"/>
        <end position="31"/>
    </location>
</feature>
<proteinExistence type="inferred from homology"/>
<dbReference type="SUPFAM" id="SSF50156">
    <property type="entry name" value="PDZ domain-like"/>
    <property type="match status" value="1"/>
</dbReference>
<dbReference type="CDD" id="cd06163">
    <property type="entry name" value="S2P-M50_PDZ_RseP-like"/>
    <property type="match status" value="1"/>
</dbReference>
<dbReference type="GO" id="GO:0004222">
    <property type="term" value="F:metalloendopeptidase activity"/>
    <property type="evidence" value="ECO:0007669"/>
    <property type="project" value="InterPro"/>
</dbReference>
<keyword evidence="4" id="KW-0645">Protease</keyword>
<evidence type="ECO:0000256" key="1">
    <source>
        <dbReference type="ARBA" id="ARBA00001947"/>
    </source>
</evidence>
<keyword evidence="5 11" id="KW-0812">Transmembrane</keyword>
<dbReference type="CDD" id="cd23081">
    <property type="entry name" value="cpPDZ_EcRseP-like"/>
    <property type="match status" value="1"/>
</dbReference>
<dbReference type="GO" id="GO:0016020">
    <property type="term" value="C:membrane"/>
    <property type="evidence" value="ECO:0007669"/>
    <property type="project" value="UniProtKB-SubCell"/>
</dbReference>
<comment type="cofactor">
    <cofactor evidence="1 11">
        <name>Zn(2+)</name>
        <dbReference type="ChEBI" id="CHEBI:29105"/>
    </cofactor>
</comment>
<evidence type="ECO:0000313" key="13">
    <source>
        <dbReference type="EMBL" id="GHM59607.1"/>
    </source>
</evidence>
<dbReference type="PANTHER" id="PTHR42837:SF2">
    <property type="entry name" value="MEMBRANE METALLOPROTEASE ARASP2, CHLOROPLASTIC-RELATED"/>
    <property type="match status" value="1"/>
</dbReference>
<keyword evidence="8 11" id="KW-1133">Transmembrane helix</keyword>
<keyword evidence="14" id="KW-1185">Reference proteome</keyword>
<dbReference type="InterPro" id="IPR036034">
    <property type="entry name" value="PDZ_sf"/>
</dbReference>
<feature type="transmembrane region" description="Helical" evidence="11">
    <location>
        <begin position="111"/>
        <end position="134"/>
    </location>
</feature>
<name>A0A8J3MQJ2_9RICK</name>
<dbReference type="InterPro" id="IPR008915">
    <property type="entry name" value="Peptidase_M50"/>
</dbReference>